<dbReference type="NCBIfam" id="NF006850">
    <property type="entry name" value="PRK09358.1-6"/>
    <property type="match status" value="1"/>
</dbReference>
<feature type="active site" description="Proton donor" evidence="5">
    <location>
        <position position="191"/>
    </location>
</feature>
<organism evidence="7 8">
    <name type="scientific">Actinomycetospora endophytica</name>
    <dbReference type="NCBI Taxonomy" id="2291215"/>
    <lineage>
        <taxon>Bacteria</taxon>
        <taxon>Bacillati</taxon>
        <taxon>Actinomycetota</taxon>
        <taxon>Actinomycetes</taxon>
        <taxon>Pseudonocardiales</taxon>
        <taxon>Pseudonocardiaceae</taxon>
        <taxon>Actinomycetospora</taxon>
    </lineage>
</organism>
<dbReference type="SUPFAM" id="SSF51556">
    <property type="entry name" value="Metallo-dependent hydrolases"/>
    <property type="match status" value="1"/>
</dbReference>
<feature type="binding site" evidence="5">
    <location>
        <position position="188"/>
    </location>
    <ligand>
        <name>Zn(2+)</name>
        <dbReference type="ChEBI" id="CHEBI:29105"/>
        <note>catalytic</note>
    </ligand>
</feature>
<evidence type="ECO:0000313" key="8">
    <source>
        <dbReference type="Proteomes" id="UP001199469"/>
    </source>
</evidence>
<evidence type="ECO:0000256" key="5">
    <source>
        <dbReference type="HAMAP-Rule" id="MF_01962"/>
    </source>
</evidence>
<dbReference type="PANTHER" id="PTHR43114:SF6">
    <property type="entry name" value="ADENINE DEAMINASE"/>
    <property type="match status" value="1"/>
</dbReference>
<evidence type="ECO:0000256" key="3">
    <source>
        <dbReference type="ARBA" id="ARBA00022833"/>
    </source>
</evidence>
<name>A0ABS8PIM4_9PSEU</name>
<proteinExistence type="inferred from homology"/>
<feature type="binding site" evidence="5">
    <location>
        <position position="270"/>
    </location>
    <ligand>
        <name>substrate</name>
    </ligand>
</feature>
<dbReference type="CDD" id="cd01320">
    <property type="entry name" value="ADA"/>
    <property type="match status" value="1"/>
</dbReference>
<sequence>MDTPPAVELHVHVEGTLEPELILELAERRGVALPYADLDDLRARYAFTDLPHFLDLYYANMAVLCTAEDFAAITAAYLERAAAGGVRHVELFVDPQAHLARGVPLEAVLEGVSGALADAPSGMTTGLIPCFLRDRPATEAAEVLDSLVRSSTPLLGIGLDSAEVGHPPAQFAEVYARARAEGLHLVAHAGEEGPASYVRDALDVLGVERVDHGIRSLDDPALVRRLAEEAVPLTVCPFSNVRLRTVDTLADHPLPRMLDAGLAVSVHSDDPAYFGGYVDDNHRAVADTLALTPDQVRTLADNAVEAAFVDDARRVELRAEVAAWAGA</sequence>
<feature type="binding site" evidence="5">
    <location>
        <position position="12"/>
    </location>
    <ligand>
        <name>Zn(2+)</name>
        <dbReference type="ChEBI" id="CHEBI:29105"/>
        <note>catalytic</note>
    </ligand>
</feature>
<comment type="similarity">
    <text evidence="5">Belongs to the metallo-dependent hydrolases superfamily. Adenosine and AMP deaminases family. Adenine deaminase type 2 subfamily.</text>
</comment>
<dbReference type="InterPro" id="IPR032466">
    <property type="entry name" value="Metal_Hydrolase"/>
</dbReference>
<keyword evidence="3 5" id="KW-0862">Zinc</keyword>
<keyword evidence="8" id="KW-1185">Reference proteome</keyword>
<comment type="caution">
    <text evidence="7">The sequence shown here is derived from an EMBL/GenBank/DDBJ whole genome shotgun (WGS) entry which is preliminary data.</text>
</comment>
<reference evidence="7 8" key="1">
    <citation type="submission" date="2021-11" db="EMBL/GenBank/DDBJ databases">
        <title>Draft genome sequence of Actinomycetospora sp. SF1 isolated from the rhizosphere soil.</title>
        <authorList>
            <person name="Duangmal K."/>
            <person name="Chantavorakit T."/>
        </authorList>
    </citation>
    <scope>NUCLEOTIDE SEQUENCE [LARGE SCALE GENOMIC DNA]</scope>
    <source>
        <strain evidence="7 8">TBRC 5722</strain>
    </source>
</reference>
<feature type="binding site" evidence="5">
    <location>
        <position position="269"/>
    </location>
    <ligand>
        <name>Zn(2+)</name>
        <dbReference type="ChEBI" id="CHEBI:29105"/>
        <note>catalytic</note>
    </ligand>
</feature>
<accession>A0ABS8PIM4</accession>
<keyword evidence="4 5" id="KW-0546">Nucleotide metabolism</keyword>
<dbReference type="NCBIfam" id="TIGR01430">
    <property type="entry name" value="aden_deam"/>
    <property type="match status" value="1"/>
</dbReference>
<dbReference type="InterPro" id="IPR028892">
    <property type="entry name" value="ADE"/>
</dbReference>
<dbReference type="PANTHER" id="PTHR43114">
    <property type="entry name" value="ADENINE DEAMINASE"/>
    <property type="match status" value="1"/>
</dbReference>
<dbReference type="InterPro" id="IPR006330">
    <property type="entry name" value="Ado/ade_deaminase"/>
</dbReference>
<evidence type="ECO:0000313" key="7">
    <source>
        <dbReference type="EMBL" id="MCD2197246.1"/>
    </source>
</evidence>
<dbReference type="Proteomes" id="UP001199469">
    <property type="component" value="Unassembled WGS sequence"/>
</dbReference>
<dbReference type="InterPro" id="IPR001365">
    <property type="entry name" value="A_deaminase_dom"/>
</dbReference>
<feature type="site" description="Important for catalytic activity" evidence="5">
    <location>
        <position position="212"/>
    </location>
</feature>
<comment type="catalytic activity">
    <reaction evidence="5">
        <text>adenine + H2O + H(+) = hypoxanthine + NH4(+)</text>
        <dbReference type="Rhea" id="RHEA:23688"/>
        <dbReference type="ChEBI" id="CHEBI:15377"/>
        <dbReference type="ChEBI" id="CHEBI:15378"/>
        <dbReference type="ChEBI" id="CHEBI:16708"/>
        <dbReference type="ChEBI" id="CHEBI:17368"/>
        <dbReference type="ChEBI" id="CHEBI:28938"/>
        <dbReference type="EC" id="3.5.4.2"/>
    </reaction>
</comment>
<dbReference type="GO" id="GO:0016787">
    <property type="term" value="F:hydrolase activity"/>
    <property type="evidence" value="ECO:0007669"/>
    <property type="project" value="UniProtKB-KW"/>
</dbReference>
<evidence type="ECO:0000256" key="4">
    <source>
        <dbReference type="ARBA" id="ARBA00023080"/>
    </source>
</evidence>
<dbReference type="HAMAP" id="MF_01962">
    <property type="entry name" value="Adenine_deaminase"/>
    <property type="match status" value="1"/>
</dbReference>
<dbReference type="RefSeq" id="WP_230739134.1">
    <property type="nucleotide sequence ID" value="NZ_JAJNDB010000007.1"/>
</dbReference>
<keyword evidence="2 5" id="KW-0378">Hydrolase</keyword>
<keyword evidence="1 5" id="KW-0479">Metal-binding</keyword>
<comment type="cofactor">
    <cofactor evidence="5">
        <name>Zn(2+)</name>
        <dbReference type="ChEBI" id="CHEBI:29105"/>
    </cofactor>
    <text evidence="5">Binds 1 zinc ion per subunit.</text>
</comment>
<dbReference type="EMBL" id="JAJNDB010000007">
    <property type="protein sequence ID" value="MCD2197246.1"/>
    <property type="molecule type" value="Genomic_DNA"/>
</dbReference>
<dbReference type="Gene3D" id="3.20.20.140">
    <property type="entry name" value="Metal-dependent hydrolases"/>
    <property type="match status" value="1"/>
</dbReference>
<feature type="binding site" evidence="5">
    <location>
        <position position="10"/>
    </location>
    <ligand>
        <name>Zn(2+)</name>
        <dbReference type="ChEBI" id="CHEBI:29105"/>
        <note>catalytic</note>
    </ligand>
</feature>
<evidence type="ECO:0000256" key="1">
    <source>
        <dbReference type="ARBA" id="ARBA00022723"/>
    </source>
</evidence>
<gene>
    <name evidence="7" type="ORF">LQ327_28125</name>
</gene>
<feature type="domain" description="Adenosine deaminase" evidence="6">
    <location>
        <begin position="5"/>
        <end position="324"/>
    </location>
</feature>
<dbReference type="Pfam" id="PF00962">
    <property type="entry name" value="A_deaminase"/>
    <property type="match status" value="1"/>
</dbReference>
<comment type="function">
    <text evidence="5">Catalyzes the hydrolytic deamination of adenine to hypoxanthine. Plays an important role in the purine salvage pathway and in nitrogen catabolism.</text>
</comment>
<evidence type="ECO:0000259" key="6">
    <source>
        <dbReference type="Pfam" id="PF00962"/>
    </source>
</evidence>
<evidence type="ECO:0000256" key="2">
    <source>
        <dbReference type="ARBA" id="ARBA00022801"/>
    </source>
</evidence>
<dbReference type="EC" id="3.5.4.2" evidence="5"/>
<protein>
    <recommendedName>
        <fullName evidence="5">Adenine deaminase</fullName>
        <shortName evidence="5">ADE</shortName>
        <ecNumber evidence="5">3.5.4.2</ecNumber>
    </recommendedName>
    <alternativeName>
        <fullName evidence="5">Adenine aminohydrolase</fullName>
        <shortName evidence="5">AAH</shortName>
    </alternativeName>
</protein>